<feature type="region of interest" description="Disordered" evidence="1">
    <location>
        <begin position="90"/>
        <end position="184"/>
    </location>
</feature>
<keyword evidence="2" id="KW-0472">Membrane</keyword>
<keyword evidence="2" id="KW-1133">Transmembrane helix</keyword>
<sequence length="184" mass="18009">MKHDPKPVDRDETPEYPLPSPTDALRPEQILPDANVEQEVSRSGPGPGRQPARGKGDTARDGGTSKRAKLLSLVVLALVSLLCFSSLAQSADGQKAPGFPSRPLENGSGNGLMLRPGALGGNGAGTSDSRSRADDPRGSASQAGRMGSTGVNGSVMGGGGAGGGTGSAGGGTGGPGGGSGRAGH</sequence>
<evidence type="ECO:0000313" key="4">
    <source>
        <dbReference type="Proteomes" id="UP000032748"/>
    </source>
</evidence>
<feature type="transmembrane region" description="Helical" evidence="2">
    <location>
        <begin position="70"/>
        <end position="88"/>
    </location>
</feature>
<feature type="compositionally biased region" description="Basic and acidic residues" evidence="1">
    <location>
        <begin position="1"/>
        <end position="13"/>
    </location>
</feature>
<dbReference type="KEGG" id="pcz:PCL1606_41910"/>
<feature type="compositionally biased region" description="Gly residues" evidence="1">
    <location>
        <begin position="155"/>
        <end position="184"/>
    </location>
</feature>
<reference evidence="3 4" key="1">
    <citation type="journal article" date="2015" name="Mol. Plant Microbe Interact.">
        <title>Comparative Genomic Analysis of Pseudomonas chlororaphis PCL1606 Reveals New Insight into Antifungal Compounds Involved in Biocontrol.</title>
        <authorList>
            <person name="Calderon C.E."/>
            <person name="Ramos C."/>
            <person name="de Vicente A."/>
            <person name="Cazorla F.M."/>
        </authorList>
    </citation>
    <scope>NUCLEOTIDE SEQUENCE [LARGE SCALE GENOMIC DNA]</scope>
    <source>
        <strain evidence="3 4">PCL1606</strain>
    </source>
</reference>
<organism evidence="3 4">
    <name type="scientific">Pseudomonas chlororaphis</name>
    <dbReference type="NCBI Taxonomy" id="587753"/>
    <lineage>
        <taxon>Bacteria</taxon>
        <taxon>Pseudomonadati</taxon>
        <taxon>Pseudomonadota</taxon>
        <taxon>Gammaproteobacteria</taxon>
        <taxon>Pseudomonadales</taxon>
        <taxon>Pseudomonadaceae</taxon>
        <taxon>Pseudomonas</taxon>
    </lineage>
</organism>
<protein>
    <submittedName>
        <fullName evidence="3">Uncharacterized protein</fullName>
    </submittedName>
</protein>
<name>A0A0D5Y2S9_9PSED</name>
<proteinExistence type="predicted"/>
<gene>
    <name evidence="3" type="ORF">PCL1606_41910</name>
</gene>
<keyword evidence="2" id="KW-0812">Transmembrane</keyword>
<evidence type="ECO:0000256" key="2">
    <source>
        <dbReference type="SAM" id="Phobius"/>
    </source>
</evidence>
<feature type="compositionally biased region" description="Basic and acidic residues" evidence="1">
    <location>
        <begin position="54"/>
        <end position="64"/>
    </location>
</feature>
<dbReference type="PATRIC" id="fig|587753.10.peg.4185"/>
<dbReference type="AlphaFoldDB" id="A0A0D5Y2S9"/>
<evidence type="ECO:0000256" key="1">
    <source>
        <dbReference type="SAM" id="MobiDB-lite"/>
    </source>
</evidence>
<feature type="region of interest" description="Disordered" evidence="1">
    <location>
        <begin position="1"/>
        <end position="64"/>
    </location>
</feature>
<evidence type="ECO:0000313" key="3">
    <source>
        <dbReference type="EMBL" id="AKA25638.1"/>
    </source>
</evidence>
<dbReference type="Proteomes" id="UP000032748">
    <property type="component" value="Chromosome"/>
</dbReference>
<dbReference type="EMBL" id="CP011110">
    <property type="protein sequence ID" value="AKA25638.1"/>
    <property type="molecule type" value="Genomic_DNA"/>
</dbReference>
<accession>A0A0D5Y2S9</accession>